<evidence type="ECO:0000313" key="1">
    <source>
        <dbReference type="EMBL" id="RSN75714.1"/>
    </source>
</evidence>
<dbReference type="RefSeq" id="WP_125671048.1">
    <property type="nucleotide sequence ID" value="NZ_RCOS01000070.1"/>
</dbReference>
<comment type="caution">
    <text evidence="1">The sequence shown here is derived from an EMBL/GenBank/DDBJ whole genome shotgun (WGS) entry which is preliminary data.</text>
</comment>
<gene>
    <name evidence="1" type="ORF">D6D85_05615</name>
</gene>
<dbReference type="AlphaFoldDB" id="A0A3R9PK81"/>
<proteinExistence type="predicted"/>
<name>A0A3R9PK81_9CREN</name>
<dbReference type="EMBL" id="RCOS01000070">
    <property type="protein sequence ID" value="RSN75714.1"/>
    <property type="molecule type" value="Genomic_DNA"/>
</dbReference>
<protein>
    <submittedName>
        <fullName evidence="1">Uncharacterized protein</fullName>
    </submittedName>
</protein>
<keyword evidence="2" id="KW-1185">Reference proteome</keyword>
<evidence type="ECO:0000313" key="2">
    <source>
        <dbReference type="Proteomes" id="UP000277582"/>
    </source>
</evidence>
<organism evidence="1 2">
    <name type="scientific">Candidatus Methanodesulfokora washburnensis</name>
    <dbReference type="NCBI Taxonomy" id="2478471"/>
    <lineage>
        <taxon>Archaea</taxon>
        <taxon>Thermoproteota</taxon>
        <taxon>Candidatus Korarchaeia</taxon>
        <taxon>Candidatus Korarchaeia incertae sedis</taxon>
        <taxon>Candidatus Methanodesulfokora</taxon>
    </lineage>
</organism>
<sequence>MPLVDYLAPVDRKLSDEEMEKAGSLISAIIRVCDWKGLAILFSSVQEGLLWVEEHRDKTTSCYVDASSLFKLIDYIRGVLLDKEYKMEKYSWENTKYRTIRSWLIEPKKRLADFYVLLLDVLNSPDEIKQEFEQFKGKLIKIDELPSDFKIQAGALGTFLLYKGFVCSRVFFSHSNSGWFNLTHDKPQSPQEYMKEQEERRIL</sequence>
<accession>A0A3R9PK81</accession>
<reference evidence="1 2" key="1">
    <citation type="submission" date="2018-10" db="EMBL/GenBank/DDBJ databases">
        <title>Co-occurring genomic capacity for anaerobic methane metabolism and dissimilatory sulfite reduction discovered in the Korarchaeota.</title>
        <authorList>
            <person name="Mckay L.J."/>
            <person name="Dlakic M."/>
            <person name="Fields M.W."/>
            <person name="Delmont T.O."/>
            <person name="Eren A.M."/>
            <person name="Jay Z.J."/>
            <person name="Klingelsmith K.B."/>
            <person name="Rusch D.B."/>
            <person name="Inskeep W.P."/>
        </authorList>
    </citation>
    <scope>NUCLEOTIDE SEQUENCE [LARGE SCALE GENOMIC DNA]</scope>
    <source>
        <strain evidence="1 2">MDKW</strain>
    </source>
</reference>
<dbReference type="Proteomes" id="UP000277582">
    <property type="component" value="Unassembled WGS sequence"/>
</dbReference>